<dbReference type="EMBL" id="JBHLTS010000004">
    <property type="protein sequence ID" value="MFC0513159.1"/>
    <property type="molecule type" value="Genomic_DNA"/>
</dbReference>
<organism evidence="2 3">
    <name type="scientific">Mucilaginibacter angelicae</name>
    <dbReference type="NCBI Taxonomy" id="869718"/>
    <lineage>
        <taxon>Bacteria</taxon>
        <taxon>Pseudomonadati</taxon>
        <taxon>Bacteroidota</taxon>
        <taxon>Sphingobacteriia</taxon>
        <taxon>Sphingobacteriales</taxon>
        <taxon>Sphingobacteriaceae</taxon>
        <taxon>Mucilaginibacter</taxon>
    </lineage>
</organism>
<name>A0ABV6L1B8_9SPHI</name>
<comment type="caution">
    <text evidence="2">The sequence shown here is derived from an EMBL/GenBank/DDBJ whole genome shotgun (WGS) entry which is preliminary data.</text>
</comment>
<dbReference type="RefSeq" id="WP_377021032.1">
    <property type="nucleotide sequence ID" value="NZ_JBHLTS010000004.1"/>
</dbReference>
<evidence type="ECO:0000259" key="1">
    <source>
        <dbReference type="Pfam" id="PF01551"/>
    </source>
</evidence>
<dbReference type="EC" id="3.4.24.-" evidence="2"/>
<dbReference type="Proteomes" id="UP001589828">
    <property type="component" value="Unassembled WGS sequence"/>
</dbReference>
<dbReference type="Pfam" id="PF01551">
    <property type="entry name" value="Peptidase_M23"/>
    <property type="match status" value="1"/>
</dbReference>
<keyword evidence="2" id="KW-0378">Hydrolase</keyword>
<dbReference type="CDD" id="cd12797">
    <property type="entry name" value="M23_peptidase"/>
    <property type="match status" value="1"/>
</dbReference>
<sequence length="143" mass="15734">MKACIACCLICLPLTGLYITSSFGFRRHPVTGIHAFHNGIDFRARSDTVYAIMKGTVTDAGYDGLLGIHIGIGHGDFTSVYGHLSQVFVAPDEPVEAGQPIGITGKTGRVTGEHLHFSIRFRGRYIDPLEFIYQKLINTKNHE</sequence>
<dbReference type="InterPro" id="IPR016047">
    <property type="entry name" value="M23ase_b-sheet_dom"/>
</dbReference>
<reference evidence="2 3" key="1">
    <citation type="submission" date="2024-09" db="EMBL/GenBank/DDBJ databases">
        <authorList>
            <person name="Sun Q."/>
            <person name="Mori K."/>
        </authorList>
    </citation>
    <scope>NUCLEOTIDE SEQUENCE [LARGE SCALE GENOMIC DNA]</scope>
    <source>
        <strain evidence="2 3">NCAIM B.02415</strain>
    </source>
</reference>
<gene>
    <name evidence="2" type="ORF">ACFFGT_03070</name>
</gene>
<dbReference type="InterPro" id="IPR050570">
    <property type="entry name" value="Cell_wall_metabolism_enzyme"/>
</dbReference>
<feature type="domain" description="M23ase beta-sheet core" evidence="1">
    <location>
        <begin position="36"/>
        <end position="128"/>
    </location>
</feature>
<dbReference type="PANTHER" id="PTHR21666:SF270">
    <property type="entry name" value="MUREIN HYDROLASE ACTIVATOR ENVC"/>
    <property type="match status" value="1"/>
</dbReference>
<dbReference type="PANTHER" id="PTHR21666">
    <property type="entry name" value="PEPTIDASE-RELATED"/>
    <property type="match status" value="1"/>
</dbReference>
<keyword evidence="3" id="KW-1185">Reference proteome</keyword>
<dbReference type="SUPFAM" id="SSF51261">
    <property type="entry name" value="Duplicated hybrid motif"/>
    <property type="match status" value="1"/>
</dbReference>
<dbReference type="Gene3D" id="2.70.70.10">
    <property type="entry name" value="Glucose Permease (Domain IIA)"/>
    <property type="match status" value="1"/>
</dbReference>
<evidence type="ECO:0000313" key="2">
    <source>
        <dbReference type="EMBL" id="MFC0513159.1"/>
    </source>
</evidence>
<accession>A0ABV6L1B8</accession>
<dbReference type="GO" id="GO:0016787">
    <property type="term" value="F:hydrolase activity"/>
    <property type="evidence" value="ECO:0007669"/>
    <property type="project" value="UniProtKB-KW"/>
</dbReference>
<proteinExistence type="predicted"/>
<evidence type="ECO:0000313" key="3">
    <source>
        <dbReference type="Proteomes" id="UP001589828"/>
    </source>
</evidence>
<protein>
    <submittedName>
        <fullName evidence="2">M23 family metallopeptidase</fullName>
        <ecNumber evidence="2">3.4.24.-</ecNumber>
    </submittedName>
</protein>
<dbReference type="InterPro" id="IPR011055">
    <property type="entry name" value="Dup_hybrid_motif"/>
</dbReference>